<sequence length="298" mass="33188">MLNSKANTTDIPSQCGEARWDTMWLAIDAFILVTGGVANVALLWLFLRERKSLSASQVLGLNLVVMDLIFLTEMPINMIYPPKGNVNRTQPEALWVTTPKHPLDLTSEVFSMLNLVGCPLLLACMCAERCLAVVRPVLYLRVRRWEYRMAVSAVVWVFTCCFCLATGLVRNVVAIMQVVSIIIVFLFCLMLLCLGAVIWSLQKPSPALQPGSGSPLKRRALDSVLLVVLLAVVAYLPVMVFVPMVFYFQNTAFDGVFCIIFELMFLTPVFGVFIGPLFYLSKARQMCCLGKTGKTVNQ</sequence>
<accession>A0A4Z2F5M7</accession>
<keyword evidence="2 9" id="KW-0812">Transmembrane</keyword>
<evidence type="ECO:0000259" key="10">
    <source>
        <dbReference type="PROSITE" id="PS50262"/>
    </source>
</evidence>
<feature type="transmembrane region" description="Helical" evidence="9">
    <location>
        <begin position="252"/>
        <end position="280"/>
    </location>
</feature>
<comment type="caution">
    <text evidence="11">The sequence shown here is derived from an EMBL/GenBank/DDBJ whole genome shotgun (WGS) entry which is preliminary data.</text>
</comment>
<protein>
    <submittedName>
        <fullName evidence="11">Putative P2Y purinoceptor 10</fullName>
    </submittedName>
</protein>
<evidence type="ECO:0000256" key="5">
    <source>
        <dbReference type="ARBA" id="ARBA00023136"/>
    </source>
</evidence>
<evidence type="ECO:0000313" key="12">
    <source>
        <dbReference type="Proteomes" id="UP000314294"/>
    </source>
</evidence>
<feature type="transmembrane region" description="Helical" evidence="9">
    <location>
        <begin position="109"/>
        <end position="127"/>
    </location>
</feature>
<reference evidence="11 12" key="1">
    <citation type="submission" date="2019-03" db="EMBL/GenBank/DDBJ databases">
        <title>First draft genome of Liparis tanakae, snailfish: a comprehensive survey of snailfish specific genes.</title>
        <authorList>
            <person name="Kim W."/>
            <person name="Song I."/>
            <person name="Jeong J.-H."/>
            <person name="Kim D."/>
            <person name="Kim S."/>
            <person name="Ryu S."/>
            <person name="Song J.Y."/>
            <person name="Lee S.K."/>
        </authorList>
    </citation>
    <scope>NUCLEOTIDE SEQUENCE [LARGE SCALE GENOMIC DNA]</scope>
    <source>
        <tissue evidence="11">Muscle</tissue>
    </source>
</reference>
<keyword evidence="12" id="KW-1185">Reference proteome</keyword>
<keyword evidence="8" id="KW-0807">Transducer</keyword>
<evidence type="ECO:0000256" key="3">
    <source>
        <dbReference type="ARBA" id="ARBA00022989"/>
    </source>
</evidence>
<keyword evidence="5 9" id="KW-0472">Membrane</keyword>
<keyword evidence="4" id="KW-0297">G-protein coupled receptor</keyword>
<name>A0A4Z2F5M7_9TELE</name>
<dbReference type="Gene3D" id="1.20.1070.10">
    <property type="entry name" value="Rhodopsin 7-helix transmembrane proteins"/>
    <property type="match status" value="1"/>
</dbReference>
<evidence type="ECO:0000256" key="6">
    <source>
        <dbReference type="ARBA" id="ARBA00023170"/>
    </source>
</evidence>
<evidence type="ECO:0000256" key="4">
    <source>
        <dbReference type="ARBA" id="ARBA00023040"/>
    </source>
</evidence>
<feature type="transmembrane region" description="Helical" evidence="9">
    <location>
        <begin position="147"/>
        <end position="169"/>
    </location>
</feature>
<dbReference type="GO" id="GO:0035025">
    <property type="term" value="P:positive regulation of Rho protein signal transduction"/>
    <property type="evidence" value="ECO:0007669"/>
    <property type="project" value="TreeGrafter"/>
</dbReference>
<comment type="subcellular location">
    <subcellularLocation>
        <location evidence="1">Membrane</location>
        <topology evidence="1">Multi-pass membrane protein</topology>
    </subcellularLocation>
</comment>
<dbReference type="GO" id="GO:0004930">
    <property type="term" value="F:G protein-coupled receptor activity"/>
    <property type="evidence" value="ECO:0007669"/>
    <property type="project" value="UniProtKB-KW"/>
</dbReference>
<dbReference type="PANTHER" id="PTHR24232:SF85">
    <property type="entry name" value="G-PROTEIN COUPLED RECEPTOR 4"/>
    <property type="match status" value="1"/>
</dbReference>
<dbReference type="OrthoDB" id="8937672at2759"/>
<dbReference type="Proteomes" id="UP000314294">
    <property type="component" value="Unassembled WGS sequence"/>
</dbReference>
<dbReference type="InterPro" id="IPR017452">
    <property type="entry name" value="GPCR_Rhodpsn_7TM"/>
</dbReference>
<dbReference type="GO" id="GO:0005886">
    <property type="term" value="C:plasma membrane"/>
    <property type="evidence" value="ECO:0007669"/>
    <property type="project" value="TreeGrafter"/>
</dbReference>
<dbReference type="EMBL" id="SRLO01001707">
    <property type="protein sequence ID" value="TNN35802.1"/>
    <property type="molecule type" value="Genomic_DNA"/>
</dbReference>
<gene>
    <name evidence="11" type="primary">P2ry10</name>
    <name evidence="11" type="ORF">EYF80_054037</name>
</gene>
<dbReference type="AlphaFoldDB" id="A0A4Z2F5M7"/>
<dbReference type="SUPFAM" id="SSF81321">
    <property type="entry name" value="Family A G protein-coupled receptor-like"/>
    <property type="match status" value="1"/>
</dbReference>
<feature type="transmembrane region" description="Helical" evidence="9">
    <location>
        <begin position="220"/>
        <end position="246"/>
    </location>
</feature>
<feature type="transmembrane region" description="Helical" evidence="9">
    <location>
        <begin position="175"/>
        <end position="199"/>
    </location>
</feature>
<dbReference type="InterPro" id="IPR000276">
    <property type="entry name" value="GPCR_Rhodpsn"/>
</dbReference>
<keyword evidence="7" id="KW-0325">Glycoprotein</keyword>
<keyword evidence="6" id="KW-0675">Receptor</keyword>
<evidence type="ECO:0000313" key="11">
    <source>
        <dbReference type="EMBL" id="TNN35802.1"/>
    </source>
</evidence>
<feature type="domain" description="G-protein coupled receptors family 1 profile" evidence="10">
    <location>
        <begin position="38"/>
        <end position="279"/>
    </location>
</feature>
<dbReference type="Pfam" id="PF00001">
    <property type="entry name" value="7tm_1"/>
    <property type="match status" value="1"/>
</dbReference>
<evidence type="ECO:0000256" key="2">
    <source>
        <dbReference type="ARBA" id="ARBA00022692"/>
    </source>
</evidence>
<feature type="transmembrane region" description="Helical" evidence="9">
    <location>
        <begin position="23"/>
        <end position="47"/>
    </location>
</feature>
<evidence type="ECO:0000256" key="8">
    <source>
        <dbReference type="ARBA" id="ARBA00023224"/>
    </source>
</evidence>
<proteinExistence type="predicted"/>
<keyword evidence="3 9" id="KW-1133">Transmembrane helix</keyword>
<dbReference type="PROSITE" id="PS50262">
    <property type="entry name" value="G_PROTEIN_RECEP_F1_2"/>
    <property type="match status" value="1"/>
</dbReference>
<dbReference type="PANTHER" id="PTHR24232">
    <property type="entry name" value="G-PROTEIN COUPLED RECEPTOR"/>
    <property type="match status" value="1"/>
</dbReference>
<organism evidence="11 12">
    <name type="scientific">Liparis tanakae</name>
    <name type="common">Tanaka's snailfish</name>
    <dbReference type="NCBI Taxonomy" id="230148"/>
    <lineage>
        <taxon>Eukaryota</taxon>
        <taxon>Metazoa</taxon>
        <taxon>Chordata</taxon>
        <taxon>Craniata</taxon>
        <taxon>Vertebrata</taxon>
        <taxon>Euteleostomi</taxon>
        <taxon>Actinopterygii</taxon>
        <taxon>Neopterygii</taxon>
        <taxon>Teleostei</taxon>
        <taxon>Neoteleostei</taxon>
        <taxon>Acanthomorphata</taxon>
        <taxon>Eupercaria</taxon>
        <taxon>Perciformes</taxon>
        <taxon>Cottioidei</taxon>
        <taxon>Cottales</taxon>
        <taxon>Liparidae</taxon>
        <taxon>Liparis</taxon>
    </lineage>
</organism>
<dbReference type="GO" id="GO:0007200">
    <property type="term" value="P:phospholipase C-activating G protein-coupled receptor signaling pathway"/>
    <property type="evidence" value="ECO:0007669"/>
    <property type="project" value="TreeGrafter"/>
</dbReference>
<feature type="transmembrane region" description="Helical" evidence="9">
    <location>
        <begin position="59"/>
        <end position="80"/>
    </location>
</feature>
<evidence type="ECO:0000256" key="9">
    <source>
        <dbReference type="SAM" id="Phobius"/>
    </source>
</evidence>
<evidence type="ECO:0000256" key="1">
    <source>
        <dbReference type="ARBA" id="ARBA00004141"/>
    </source>
</evidence>
<evidence type="ECO:0000256" key="7">
    <source>
        <dbReference type="ARBA" id="ARBA00023180"/>
    </source>
</evidence>